<comment type="subcellular location">
    <subcellularLocation>
        <location evidence="1">Nucleus</location>
    </subcellularLocation>
</comment>
<evidence type="ECO:0000256" key="4">
    <source>
        <dbReference type="ARBA" id="ARBA00022664"/>
    </source>
</evidence>
<dbReference type="InterPro" id="IPR016050">
    <property type="entry name" value="Proteasome_bsu_CS"/>
</dbReference>
<organism evidence="17 19">
    <name type="scientific">Aspergillus hiratsukae</name>
    <dbReference type="NCBI Taxonomy" id="1194566"/>
    <lineage>
        <taxon>Eukaryota</taxon>
        <taxon>Fungi</taxon>
        <taxon>Dikarya</taxon>
        <taxon>Ascomycota</taxon>
        <taxon>Pezizomycotina</taxon>
        <taxon>Eurotiomycetes</taxon>
        <taxon>Eurotiomycetidae</taxon>
        <taxon>Eurotiales</taxon>
        <taxon>Aspergillaceae</taxon>
        <taxon>Aspergillus</taxon>
        <taxon>Aspergillus subgen. Fumigati</taxon>
    </lineage>
</organism>
<dbReference type="EMBL" id="JACBAD010002043">
    <property type="protein sequence ID" value="KAF7121641.1"/>
    <property type="molecule type" value="Genomic_DNA"/>
</dbReference>
<keyword evidence="19" id="KW-1185">Reference proteome</keyword>
<dbReference type="AlphaFoldDB" id="A0A8H6P8P5"/>
<comment type="similarity">
    <text evidence="2">Belongs to the peptidase C19 family.</text>
</comment>
<dbReference type="PROSITE" id="PS00854">
    <property type="entry name" value="PROTEASOME_BETA_1"/>
    <property type="match status" value="1"/>
</dbReference>
<evidence type="ECO:0000256" key="6">
    <source>
        <dbReference type="ARBA" id="ARBA00022728"/>
    </source>
</evidence>
<dbReference type="GO" id="GO:0019774">
    <property type="term" value="C:proteasome core complex, beta-subunit complex"/>
    <property type="evidence" value="ECO:0007669"/>
    <property type="project" value="UniProtKB-ARBA"/>
</dbReference>
<evidence type="ECO:0000313" key="17">
    <source>
        <dbReference type="EMBL" id="KAF7121641.1"/>
    </source>
</evidence>
<keyword evidence="3" id="KW-0963">Cytoplasm</keyword>
<dbReference type="GO" id="GO:0008270">
    <property type="term" value="F:zinc ion binding"/>
    <property type="evidence" value="ECO:0007669"/>
    <property type="project" value="UniProtKB-KW"/>
</dbReference>
<evidence type="ECO:0000256" key="9">
    <source>
        <dbReference type="ARBA" id="ARBA00022942"/>
    </source>
</evidence>
<dbReference type="Proteomes" id="UP000662466">
    <property type="component" value="Unassembled WGS sequence"/>
</dbReference>
<evidence type="ECO:0000256" key="10">
    <source>
        <dbReference type="ARBA" id="ARBA00023187"/>
    </source>
</evidence>
<dbReference type="EMBL" id="JACBAF010002266">
    <property type="protein sequence ID" value="KAF7160114.1"/>
    <property type="molecule type" value="Genomic_DNA"/>
</dbReference>
<keyword evidence="4" id="KW-0507">mRNA processing</keyword>
<evidence type="ECO:0000256" key="14">
    <source>
        <dbReference type="SAM" id="MobiDB-lite"/>
    </source>
</evidence>
<dbReference type="InterPro" id="IPR001607">
    <property type="entry name" value="Znf_UBP"/>
</dbReference>
<keyword evidence="8" id="KW-0862">Zinc</keyword>
<dbReference type="InterPro" id="IPR001394">
    <property type="entry name" value="Peptidase_C19_UCH"/>
</dbReference>
<feature type="domain" description="UBP-type" evidence="16">
    <location>
        <begin position="334"/>
        <end position="431"/>
    </location>
</feature>
<dbReference type="PROSITE" id="PS51476">
    <property type="entry name" value="PROTEASOME_BETA_2"/>
    <property type="match status" value="1"/>
</dbReference>
<name>A0A8H6P8P5_9EURO</name>
<dbReference type="GO" id="GO:0005681">
    <property type="term" value="C:spliceosomal complex"/>
    <property type="evidence" value="ECO:0007669"/>
    <property type="project" value="UniProtKB-KW"/>
</dbReference>
<dbReference type="FunFam" id="3.60.20.10:FF:000008">
    <property type="entry name" value="Proteasome subunit beta type-4"/>
    <property type="match status" value="1"/>
</dbReference>
<dbReference type="InterPro" id="IPR035206">
    <property type="entry name" value="Proteasome_beta2"/>
</dbReference>
<dbReference type="InterPro" id="IPR029055">
    <property type="entry name" value="Ntn_hydrolases_N"/>
</dbReference>
<evidence type="ECO:0000256" key="11">
    <source>
        <dbReference type="ARBA" id="ARBA00023242"/>
    </source>
</evidence>
<dbReference type="Pfam" id="PF00227">
    <property type="entry name" value="Proteasome"/>
    <property type="match status" value="1"/>
</dbReference>
<evidence type="ECO:0000259" key="16">
    <source>
        <dbReference type="PROSITE" id="PS50271"/>
    </source>
</evidence>
<keyword evidence="9" id="KW-0647">Proteasome</keyword>
<dbReference type="Gene3D" id="3.90.70.10">
    <property type="entry name" value="Cysteine proteinases"/>
    <property type="match status" value="1"/>
</dbReference>
<dbReference type="InterPro" id="IPR013083">
    <property type="entry name" value="Znf_RING/FYVE/PHD"/>
</dbReference>
<evidence type="ECO:0000256" key="7">
    <source>
        <dbReference type="ARBA" id="ARBA00022771"/>
    </source>
</evidence>
<dbReference type="Gene3D" id="3.30.40.10">
    <property type="entry name" value="Zinc/RING finger domain, C3HC4 (zinc finger)"/>
    <property type="match status" value="1"/>
</dbReference>
<comment type="caution">
    <text evidence="17">The sequence shown here is derived from an EMBL/GenBank/DDBJ whole genome shotgun (WGS) entry which is preliminary data.</text>
</comment>
<keyword evidence="6" id="KW-0747">Spliceosome</keyword>
<dbReference type="GO" id="GO:0010498">
    <property type="term" value="P:proteasomal protein catabolic process"/>
    <property type="evidence" value="ECO:0007669"/>
    <property type="project" value="InterPro"/>
</dbReference>
<dbReference type="GO" id="GO:0000245">
    <property type="term" value="P:spliceosomal complex assembly"/>
    <property type="evidence" value="ECO:0007669"/>
    <property type="project" value="InterPro"/>
</dbReference>
<dbReference type="CDD" id="cd03758">
    <property type="entry name" value="proteasome_beta_type_2"/>
    <property type="match status" value="1"/>
</dbReference>
<dbReference type="InterPro" id="IPR028889">
    <property type="entry name" value="USP"/>
</dbReference>
<evidence type="ECO:0000259" key="15">
    <source>
        <dbReference type="PROSITE" id="PS50235"/>
    </source>
</evidence>
<dbReference type="InterPro" id="IPR033809">
    <property type="entry name" value="USP39"/>
</dbReference>
<comment type="subunit">
    <text evidence="12">The 26S proteasome consists of a 20S proteasome core and two 19S regulatory subunits. The 20S proteasome core is composed of 28 subunits that are arranged in four stacked rings, resulting in a barrel-shaped structure. The two end rings are each formed by seven alpha subunits, and the two central rings are each formed by seven beta subunits. The catalytic chamber with the active sites is on the inside of the barrel.</text>
</comment>
<dbReference type="SMART" id="SM00290">
    <property type="entry name" value="ZnF_UBP"/>
    <property type="match status" value="1"/>
</dbReference>
<dbReference type="InterPro" id="IPR038765">
    <property type="entry name" value="Papain-like_cys_pep_sf"/>
</dbReference>
<dbReference type="FunFam" id="3.30.40.10:FF:000068">
    <property type="entry name" value="U4/U6.U5 tri-snRNP-associated protein 2"/>
    <property type="match status" value="1"/>
</dbReference>
<keyword evidence="7 13" id="KW-0863">Zinc-finger</keyword>
<evidence type="ECO:0000256" key="5">
    <source>
        <dbReference type="ARBA" id="ARBA00022723"/>
    </source>
</evidence>
<dbReference type="SUPFAM" id="SSF57850">
    <property type="entry name" value="RING/U-box"/>
    <property type="match status" value="1"/>
</dbReference>
<dbReference type="SUPFAM" id="SSF54001">
    <property type="entry name" value="Cysteine proteinases"/>
    <property type="match status" value="1"/>
</dbReference>
<proteinExistence type="inferred from homology"/>
<keyword evidence="11" id="KW-0539">Nucleus</keyword>
<evidence type="ECO:0000256" key="1">
    <source>
        <dbReference type="ARBA" id="ARBA00004123"/>
    </source>
</evidence>
<evidence type="ECO:0000256" key="13">
    <source>
        <dbReference type="PROSITE-ProRule" id="PRU00502"/>
    </source>
</evidence>
<keyword evidence="10" id="KW-0508">mRNA splicing</keyword>
<dbReference type="SUPFAM" id="SSF56235">
    <property type="entry name" value="N-terminal nucleophile aminohydrolases (Ntn hydrolases)"/>
    <property type="match status" value="1"/>
</dbReference>
<dbReference type="PANTHER" id="PTHR21646:SF16">
    <property type="entry name" value="U4_U6.U5 TRI-SNRNP-ASSOCIATED PROTEIN 2"/>
    <property type="match status" value="1"/>
</dbReference>
<evidence type="ECO:0000256" key="12">
    <source>
        <dbReference type="ARBA" id="ARBA00026071"/>
    </source>
</evidence>
<feature type="region of interest" description="Disordered" evidence="14">
    <location>
        <begin position="235"/>
        <end position="283"/>
    </location>
</feature>
<evidence type="ECO:0000256" key="3">
    <source>
        <dbReference type="ARBA" id="ARBA00022490"/>
    </source>
</evidence>
<dbReference type="Proteomes" id="UP000630445">
    <property type="component" value="Unassembled WGS sequence"/>
</dbReference>
<dbReference type="Pfam" id="PF02148">
    <property type="entry name" value="zf-UBP"/>
    <property type="match status" value="1"/>
</dbReference>
<sequence>MARSVSRQLRNNAEAPGSEARAASREVLLGITGKDFVILAASKAAMRGPTILKAEDDKTRQLSQHTLMAFSGEAGDTVQFAEYIQANVSLYTMRNDTELRPNAVANFVRGELARSLRSRNPYTVNLLLGGVDSITNEPHLYWIDYLSAQARVPYAAHGYAQYYCLSILDKHHHPDISLEQGMKLLQMCTDELKRRLPIDFKGSFARRWFRNTSSVGLIISIVNFTATMSKRQAELSLEDEPAVGSPVSKKARVEDELEEGDPRNGALPLRRAGGQEMEEHERKGQNILAAADHEEEEMEEAIPEDAEVAESSDVDEDRPVIAAPKRQSEPMEGYSDLYLDTINRGILDFDFEKLCSISLSNINVYACLVCGKYFQGRGPKSFAYFHALEVGHHVFINISTRKVYVLPEGYEVKSKSLDDIKYVVDPHYSKEDVSKLDKEVHDAFDLAGNRYRPGFVGMNNIKANDYLNAVVQLLAHVFPIRNYFLLHQFPVPGTPELVLRFSTLVRKLWNPKAFRSHVSPHELLQEIALRSSKRFTLTQQSDPVDFLSWFLNNLHLSLGGSKKPSSTPTSVVQAAFQGHLRVESQAITAHSDTQNARLVFTESGTINSKTTPFLILTLDLPPTPLFQSANRESIIPHVPLTTLLNKYNGITASEQRAHRVRHRLLHPLPPYLLFHIKRFSKNRFVSERNPTIVTFPSPRSLDMSPYVEPNPEIWPPGEPILYDLVANIILDPTVAAPAAAEDAAEKGLTAAGGTSSAGAGAGSERVAWLVQLHDKAMAEANRRHQSQGAGEQQGPEWLEIQDLFVKKAESETLFTREGYLMVWERRKIPGMNNRKGKGAAR</sequence>
<dbReference type="PROSITE" id="PS50235">
    <property type="entry name" value="USP_3"/>
    <property type="match status" value="1"/>
</dbReference>
<dbReference type="CDD" id="cd02669">
    <property type="entry name" value="Peptidase_C19M"/>
    <property type="match status" value="1"/>
</dbReference>
<dbReference type="OrthoDB" id="10263353at2759"/>
<feature type="domain" description="USP" evidence="15">
    <location>
        <begin position="456"/>
        <end position="826"/>
    </location>
</feature>
<evidence type="ECO:0000256" key="2">
    <source>
        <dbReference type="ARBA" id="ARBA00009085"/>
    </source>
</evidence>
<protein>
    <recommendedName>
        <fullName evidence="20">SnRNP assembly factor</fullName>
    </recommendedName>
</protein>
<gene>
    <name evidence="17" type="ORF">CNMCM5793_009113</name>
    <name evidence="18" type="ORF">CNMCM6106_007542</name>
</gene>
<evidence type="ECO:0000313" key="19">
    <source>
        <dbReference type="Proteomes" id="UP000630445"/>
    </source>
</evidence>
<dbReference type="PROSITE" id="PS50271">
    <property type="entry name" value="ZF_UBP"/>
    <property type="match status" value="1"/>
</dbReference>
<dbReference type="PANTHER" id="PTHR21646">
    <property type="entry name" value="UBIQUITIN CARBOXYL-TERMINAL HYDROLASE"/>
    <property type="match status" value="1"/>
</dbReference>
<evidence type="ECO:0000313" key="18">
    <source>
        <dbReference type="EMBL" id="KAF7160114.1"/>
    </source>
</evidence>
<accession>A0A8H6P8P5</accession>
<reference evidence="17" key="1">
    <citation type="submission" date="2020-06" db="EMBL/GenBank/DDBJ databases">
        <title>Draft genome sequences of strains closely related to Aspergillus parafelis and Aspergillus hiratsukae.</title>
        <authorList>
            <person name="Dos Santos R.A.C."/>
            <person name="Rivero-Menendez O."/>
            <person name="Steenwyk J.L."/>
            <person name="Mead M.E."/>
            <person name="Goldman G.H."/>
            <person name="Alastruey-Izquierdo A."/>
            <person name="Rokas A."/>
        </authorList>
    </citation>
    <scope>NUCLEOTIDE SEQUENCE</scope>
    <source>
        <strain evidence="17">CNM-CM5793</strain>
        <strain evidence="18">CNM-CM6106</strain>
    </source>
</reference>
<dbReference type="Gene3D" id="3.60.20.10">
    <property type="entry name" value="Glutamine Phosphoribosylpyrophosphate, subunit 1, domain 1"/>
    <property type="match status" value="1"/>
</dbReference>
<dbReference type="GO" id="GO:0016579">
    <property type="term" value="P:protein deubiquitination"/>
    <property type="evidence" value="ECO:0007669"/>
    <property type="project" value="InterPro"/>
</dbReference>
<dbReference type="GO" id="GO:0004843">
    <property type="term" value="F:cysteine-type deubiquitinase activity"/>
    <property type="evidence" value="ECO:0007669"/>
    <property type="project" value="InterPro"/>
</dbReference>
<evidence type="ECO:0000256" key="8">
    <source>
        <dbReference type="ARBA" id="ARBA00022833"/>
    </source>
</evidence>
<dbReference type="Pfam" id="PF00443">
    <property type="entry name" value="UCH"/>
    <property type="match status" value="1"/>
</dbReference>
<dbReference type="InterPro" id="IPR001353">
    <property type="entry name" value="Proteasome_sua/b"/>
</dbReference>
<dbReference type="InterPro" id="IPR050185">
    <property type="entry name" value="Ub_carboxyl-term_hydrolase"/>
</dbReference>
<keyword evidence="5" id="KW-0479">Metal-binding</keyword>
<dbReference type="InterPro" id="IPR023333">
    <property type="entry name" value="Proteasome_suB-type"/>
</dbReference>
<evidence type="ECO:0008006" key="20">
    <source>
        <dbReference type="Google" id="ProtNLM"/>
    </source>
</evidence>